<keyword evidence="1" id="KW-0812">Transmembrane</keyword>
<proteinExistence type="predicted"/>
<comment type="caution">
    <text evidence="2">The sequence shown here is derived from an EMBL/GenBank/DDBJ whole genome shotgun (WGS) entry which is preliminary data.</text>
</comment>
<organism evidence="2 3">
    <name type="scientific">Hallerella porci</name>
    <dbReference type="NCBI Taxonomy" id="1945871"/>
    <lineage>
        <taxon>Bacteria</taxon>
        <taxon>Pseudomonadati</taxon>
        <taxon>Fibrobacterota</taxon>
        <taxon>Fibrobacteria</taxon>
        <taxon>Fibrobacterales</taxon>
        <taxon>Fibrobacteraceae</taxon>
        <taxon>Hallerella</taxon>
    </lineage>
</organism>
<keyword evidence="1" id="KW-0472">Membrane</keyword>
<name>A0ABX5LL63_9BACT</name>
<sequence>MNTNENPFDEDLEDDDHDSKKIFLVIFLVIIGIIIVYFSNISDSNATSKSETASAETRCKDEVGRPKASACRKALRSKGFNVDKYVKWSGADNGTNAAVCTATDADGVLYAFNVVFDEKCNGVSVELANY</sequence>
<keyword evidence="1" id="KW-1133">Transmembrane helix</keyword>
<protein>
    <submittedName>
        <fullName evidence="2">Uncharacterized protein</fullName>
    </submittedName>
</protein>
<reference evidence="2 3" key="1">
    <citation type="submission" date="2018-05" db="EMBL/GenBank/DDBJ databases">
        <title>Animal gut microbial communities from fecal samples from Wisconsin, USA.</title>
        <authorList>
            <person name="Neumann A."/>
        </authorList>
    </citation>
    <scope>NUCLEOTIDE SEQUENCE [LARGE SCALE GENOMIC DNA]</scope>
    <source>
        <strain evidence="2 3">UWS4</strain>
    </source>
</reference>
<dbReference type="EMBL" id="QGHD01000017">
    <property type="protein sequence ID" value="PWK96066.1"/>
    <property type="molecule type" value="Genomic_DNA"/>
</dbReference>
<dbReference type="RefSeq" id="WP_109587566.1">
    <property type="nucleotide sequence ID" value="NZ_JAXEIU010000040.1"/>
</dbReference>
<feature type="transmembrane region" description="Helical" evidence="1">
    <location>
        <begin position="22"/>
        <end position="39"/>
    </location>
</feature>
<dbReference type="Proteomes" id="UP000245523">
    <property type="component" value="Unassembled WGS sequence"/>
</dbReference>
<gene>
    <name evidence="2" type="ORF">B0H50_11735</name>
</gene>
<evidence type="ECO:0000313" key="3">
    <source>
        <dbReference type="Proteomes" id="UP000245523"/>
    </source>
</evidence>
<evidence type="ECO:0000256" key="1">
    <source>
        <dbReference type="SAM" id="Phobius"/>
    </source>
</evidence>
<keyword evidence="3" id="KW-1185">Reference proteome</keyword>
<evidence type="ECO:0000313" key="2">
    <source>
        <dbReference type="EMBL" id="PWK96066.1"/>
    </source>
</evidence>
<accession>A0ABX5LL63</accession>